<evidence type="ECO:0000313" key="2">
    <source>
        <dbReference type="Proteomes" id="UP000547879"/>
    </source>
</evidence>
<comment type="caution">
    <text evidence="1">The sequence shown here is derived from an EMBL/GenBank/DDBJ whole genome shotgun (WGS) entry which is preliminary data.</text>
</comment>
<protein>
    <submittedName>
        <fullName evidence="1">Uncharacterized protein</fullName>
    </submittedName>
</protein>
<accession>A0A7X0D1Q8</accession>
<organism evidence="1 2">
    <name type="scientific">Rhizobium wenxiniae</name>
    <dbReference type="NCBI Taxonomy" id="1737357"/>
    <lineage>
        <taxon>Bacteria</taxon>
        <taxon>Pseudomonadati</taxon>
        <taxon>Pseudomonadota</taxon>
        <taxon>Alphaproteobacteria</taxon>
        <taxon>Hyphomicrobiales</taxon>
        <taxon>Rhizobiaceae</taxon>
        <taxon>Rhizobium/Agrobacterium group</taxon>
        <taxon>Rhizobium</taxon>
    </lineage>
</organism>
<dbReference type="Proteomes" id="UP000547879">
    <property type="component" value="Unassembled WGS sequence"/>
</dbReference>
<proteinExistence type="predicted"/>
<keyword evidence="2" id="KW-1185">Reference proteome</keyword>
<dbReference type="AlphaFoldDB" id="A0A7X0D1Q8"/>
<reference evidence="1 2" key="1">
    <citation type="submission" date="2020-08" db="EMBL/GenBank/DDBJ databases">
        <title>Genomic Encyclopedia of Type Strains, Phase IV (KMG-IV): sequencing the most valuable type-strain genomes for metagenomic binning, comparative biology and taxonomic classification.</title>
        <authorList>
            <person name="Goeker M."/>
        </authorList>
    </citation>
    <scope>NUCLEOTIDE SEQUENCE [LARGE SCALE GENOMIC DNA]</scope>
    <source>
        <strain evidence="1 2">DSM 100734</strain>
    </source>
</reference>
<evidence type="ECO:0000313" key="1">
    <source>
        <dbReference type="EMBL" id="MBB6164697.1"/>
    </source>
</evidence>
<sequence length="66" mass="7238">MDRKRVVEVAVESDSGLVPIGIMNLDQALALPDEIDAKISHPEQAAGAADLFVDRRELISKSRHSR</sequence>
<dbReference type="EMBL" id="JACHEG010000006">
    <property type="protein sequence ID" value="MBB6164697.1"/>
    <property type="molecule type" value="Genomic_DNA"/>
</dbReference>
<gene>
    <name evidence="1" type="ORF">HNQ72_004542</name>
</gene>
<name>A0A7X0D1Q8_9HYPH</name>